<comment type="caution">
    <text evidence="3">The sequence shown here is derived from an EMBL/GenBank/DDBJ whole genome shotgun (WGS) entry which is preliminary data.</text>
</comment>
<dbReference type="Pfam" id="PF00106">
    <property type="entry name" value="adh_short"/>
    <property type="match status" value="1"/>
</dbReference>
<dbReference type="InterPro" id="IPR020904">
    <property type="entry name" value="Sc_DH/Rdtase_CS"/>
</dbReference>
<dbReference type="Gene3D" id="3.40.50.720">
    <property type="entry name" value="NAD(P)-binding Rossmann-like Domain"/>
    <property type="match status" value="1"/>
</dbReference>
<name>A0A0W8G205_9ZZZZ</name>
<dbReference type="EMBL" id="LNQE01000367">
    <property type="protein sequence ID" value="KUG27058.1"/>
    <property type="molecule type" value="Genomic_DNA"/>
</dbReference>
<dbReference type="PROSITE" id="PS00061">
    <property type="entry name" value="ADH_SHORT"/>
    <property type="match status" value="1"/>
</dbReference>
<dbReference type="GO" id="GO:0004316">
    <property type="term" value="F:3-oxoacyl-[acyl-carrier-protein] reductase (NADPH) activity"/>
    <property type="evidence" value="ECO:0007669"/>
    <property type="project" value="UniProtKB-EC"/>
</dbReference>
<dbReference type="GO" id="GO:0016020">
    <property type="term" value="C:membrane"/>
    <property type="evidence" value="ECO:0007669"/>
    <property type="project" value="TreeGrafter"/>
</dbReference>
<proteinExistence type="inferred from homology"/>
<dbReference type="CDD" id="cd05233">
    <property type="entry name" value="SDR_c"/>
    <property type="match status" value="1"/>
</dbReference>
<dbReference type="InterPro" id="IPR002347">
    <property type="entry name" value="SDR_fam"/>
</dbReference>
<evidence type="ECO:0000313" key="3">
    <source>
        <dbReference type="EMBL" id="KUG27058.1"/>
    </source>
</evidence>
<keyword evidence="2 3" id="KW-0560">Oxidoreductase</keyword>
<dbReference type="PANTHER" id="PTHR44196">
    <property type="entry name" value="DEHYDROGENASE/REDUCTASE SDR FAMILY MEMBER 7B"/>
    <property type="match status" value="1"/>
</dbReference>
<reference evidence="3" key="1">
    <citation type="journal article" date="2015" name="Proc. Natl. Acad. Sci. U.S.A.">
        <title>Networks of energetic and metabolic interactions define dynamics in microbial communities.</title>
        <authorList>
            <person name="Embree M."/>
            <person name="Liu J.K."/>
            <person name="Al-Bassam M.M."/>
            <person name="Zengler K."/>
        </authorList>
    </citation>
    <scope>NUCLEOTIDE SEQUENCE</scope>
</reference>
<dbReference type="InterPro" id="IPR036291">
    <property type="entry name" value="NAD(P)-bd_dom_sf"/>
</dbReference>
<sequence>MPKPDSIIWITGASSGIGKALALEFASNNKIIAASARNKEALDRLKKEITSDKKNIELYPLDVTDFKQVNKNAKLIEAEYNIDCLINNAGATTFKFAKDNSIEEIDEIIKTNLNGSIYAIQAVLPRMIEQKRGTIINILSVAAEKVLTKSSVYAASKAGLLAYTKVLREELREQNIRIINILPGATRTPIWPNKVLEKYGDRMMSPAEIAKFIFNIYSINSNLVPEEIVLRPVKGDL</sequence>
<dbReference type="AlphaFoldDB" id="A0A0W8G205"/>
<evidence type="ECO:0000256" key="1">
    <source>
        <dbReference type="ARBA" id="ARBA00006484"/>
    </source>
</evidence>
<dbReference type="EC" id="1.1.1.100" evidence="3"/>
<protein>
    <submittedName>
        <fullName evidence="3">3-oxoacyl-acp reductase</fullName>
        <ecNumber evidence="3">1.1.1.100</ecNumber>
    </submittedName>
</protein>
<dbReference type="SUPFAM" id="SSF51735">
    <property type="entry name" value="NAD(P)-binding Rossmann-fold domains"/>
    <property type="match status" value="1"/>
</dbReference>
<dbReference type="PRINTS" id="PR00080">
    <property type="entry name" value="SDRFAMILY"/>
</dbReference>
<dbReference type="PANTHER" id="PTHR44196:SF1">
    <property type="entry name" value="DEHYDROGENASE_REDUCTASE SDR FAMILY MEMBER 7B"/>
    <property type="match status" value="1"/>
</dbReference>
<dbReference type="PRINTS" id="PR00081">
    <property type="entry name" value="GDHRDH"/>
</dbReference>
<gene>
    <name evidence="3" type="ORF">ASZ90_003097</name>
</gene>
<organism evidence="3">
    <name type="scientific">hydrocarbon metagenome</name>
    <dbReference type="NCBI Taxonomy" id="938273"/>
    <lineage>
        <taxon>unclassified sequences</taxon>
        <taxon>metagenomes</taxon>
        <taxon>ecological metagenomes</taxon>
    </lineage>
</organism>
<accession>A0A0W8G205</accession>
<evidence type="ECO:0000256" key="2">
    <source>
        <dbReference type="ARBA" id="ARBA00023002"/>
    </source>
</evidence>
<comment type="similarity">
    <text evidence="1">Belongs to the short-chain dehydrogenases/reductases (SDR) family.</text>
</comment>